<gene>
    <name evidence="1" type="ORF">ACFOVS_02175</name>
</gene>
<evidence type="ECO:0000313" key="2">
    <source>
        <dbReference type="Proteomes" id="UP001595697"/>
    </source>
</evidence>
<dbReference type="InterPro" id="IPR029058">
    <property type="entry name" value="AB_hydrolase_fold"/>
</dbReference>
<organism evidence="1 2">
    <name type="scientific">Rhizobium lemnae</name>
    <dbReference type="NCBI Taxonomy" id="1214924"/>
    <lineage>
        <taxon>Bacteria</taxon>
        <taxon>Pseudomonadati</taxon>
        <taxon>Pseudomonadota</taxon>
        <taxon>Alphaproteobacteria</taxon>
        <taxon>Hyphomicrobiales</taxon>
        <taxon>Rhizobiaceae</taxon>
        <taxon>Rhizobium/Agrobacterium group</taxon>
        <taxon>Rhizobium</taxon>
    </lineage>
</organism>
<dbReference type="RefSeq" id="WP_247262152.1">
    <property type="nucleotide sequence ID" value="NZ_JALJQZ010000037.1"/>
</dbReference>
<accession>A0ABV8E4X3</accession>
<comment type="caution">
    <text evidence="1">The sequence shown here is derived from an EMBL/GenBank/DDBJ whole genome shotgun (WGS) entry which is preliminary data.</text>
</comment>
<dbReference type="Gene3D" id="3.40.50.1820">
    <property type="entry name" value="alpha/beta hydrolase"/>
    <property type="match status" value="1"/>
</dbReference>
<sequence length="233" mass="25724">MDTQLEDQGGVFSVTILRADDPKRVGLFAVGRGGNPLRHLPFLQSVADHGCTIIAPHFAMLHSSIPTKEELDTRVRRLELAADNYAEVDRSMFGIGHSIGAVTLLALAGAEARTISGDAVISQSNLKFDFIFLFAPPSDFFRHPNALNSIDSQIYIRAGEKDSITPPDQALFFKDTLAQKTDVYLRIDENAGHFTYMNELPPHVVDPQTNRDIFLSSIADDVGKIVSFRQSHD</sequence>
<evidence type="ECO:0000313" key="1">
    <source>
        <dbReference type="EMBL" id="MFC3966964.1"/>
    </source>
</evidence>
<dbReference type="SUPFAM" id="SSF53474">
    <property type="entry name" value="alpha/beta-Hydrolases"/>
    <property type="match status" value="1"/>
</dbReference>
<dbReference type="EMBL" id="JBHSBD010000008">
    <property type="protein sequence ID" value="MFC3966964.1"/>
    <property type="molecule type" value="Genomic_DNA"/>
</dbReference>
<name>A0ABV8E4X3_9HYPH</name>
<protein>
    <recommendedName>
        <fullName evidence="3">Alpha/beta hydrolase</fullName>
    </recommendedName>
</protein>
<keyword evidence="2" id="KW-1185">Reference proteome</keyword>
<dbReference type="Proteomes" id="UP001595697">
    <property type="component" value="Unassembled WGS sequence"/>
</dbReference>
<proteinExistence type="predicted"/>
<reference evidence="2" key="1">
    <citation type="journal article" date="2019" name="Int. J. Syst. Evol. Microbiol.">
        <title>The Global Catalogue of Microorganisms (GCM) 10K type strain sequencing project: providing services to taxonomists for standard genome sequencing and annotation.</title>
        <authorList>
            <consortium name="The Broad Institute Genomics Platform"/>
            <consortium name="The Broad Institute Genome Sequencing Center for Infectious Disease"/>
            <person name="Wu L."/>
            <person name="Ma J."/>
        </authorList>
    </citation>
    <scope>NUCLEOTIDE SEQUENCE [LARGE SCALE GENOMIC DNA]</scope>
    <source>
        <strain evidence="2">TBRC 5781</strain>
    </source>
</reference>
<evidence type="ECO:0008006" key="3">
    <source>
        <dbReference type="Google" id="ProtNLM"/>
    </source>
</evidence>